<evidence type="ECO:0000313" key="3">
    <source>
        <dbReference type="EMBL" id="KIW08392.1"/>
    </source>
</evidence>
<dbReference type="GeneID" id="27309277"/>
<dbReference type="OrthoDB" id="5383338at2759"/>
<name>A0A0D1Z606_9PEZI</name>
<protein>
    <submittedName>
        <fullName evidence="3">Uncharacterized protein</fullName>
    </submittedName>
</protein>
<keyword evidence="2" id="KW-0812">Transmembrane</keyword>
<feature type="region of interest" description="Disordered" evidence="1">
    <location>
        <begin position="224"/>
        <end position="288"/>
    </location>
</feature>
<evidence type="ECO:0000256" key="2">
    <source>
        <dbReference type="SAM" id="Phobius"/>
    </source>
</evidence>
<feature type="transmembrane region" description="Helical" evidence="2">
    <location>
        <begin position="757"/>
        <end position="776"/>
    </location>
</feature>
<organism evidence="3 4">
    <name type="scientific">Verruconis gallopava</name>
    <dbReference type="NCBI Taxonomy" id="253628"/>
    <lineage>
        <taxon>Eukaryota</taxon>
        <taxon>Fungi</taxon>
        <taxon>Dikarya</taxon>
        <taxon>Ascomycota</taxon>
        <taxon>Pezizomycotina</taxon>
        <taxon>Dothideomycetes</taxon>
        <taxon>Pleosporomycetidae</taxon>
        <taxon>Venturiales</taxon>
        <taxon>Sympoventuriaceae</taxon>
        <taxon>Verruconis</taxon>
    </lineage>
</organism>
<dbReference type="AlphaFoldDB" id="A0A0D1Z606"/>
<dbReference type="EMBL" id="KN847531">
    <property type="protein sequence ID" value="KIW08392.1"/>
    <property type="molecule type" value="Genomic_DNA"/>
</dbReference>
<keyword evidence="2" id="KW-0472">Membrane</keyword>
<dbReference type="VEuPathDB" id="FungiDB:PV09_01304"/>
<gene>
    <name evidence="3" type="ORF">PV09_01304</name>
</gene>
<feature type="compositionally biased region" description="Polar residues" evidence="1">
    <location>
        <begin position="161"/>
        <end position="171"/>
    </location>
</feature>
<feature type="compositionally biased region" description="Polar residues" evidence="1">
    <location>
        <begin position="178"/>
        <end position="188"/>
    </location>
</feature>
<evidence type="ECO:0000313" key="4">
    <source>
        <dbReference type="Proteomes" id="UP000053259"/>
    </source>
</evidence>
<accession>A0A0D1Z606</accession>
<dbReference type="InParanoid" id="A0A0D1Z606"/>
<dbReference type="Proteomes" id="UP000053259">
    <property type="component" value="Unassembled WGS sequence"/>
</dbReference>
<keyword evidence="2" id="KW-1133">Transmembrane helix</keyword>
<proteinExistence type="predicted"/>
<dbReference type="HOGENOM" id="CLU_357226_0_0_1"/>
<keyword evidence="4" id="KW-1185">Reference proteome</keyword>
<evidence type="ECO:0000256" key="1">
    <source>
        <dbReference type="SAM" id="MobiDB-lite"/>
    </source>
</evidence>
<sequence>MAAGPTLHIFPPVEEAAKRRESLDDLIRRSMDMRPSGPWPVRRDSASLVTKAKASSGDASRPSSDHTRVGVAITRDPSPSPAQQRVKYLPPIEEAKSSPRENPFQKLPPIQVPKREPSATRGTRPRRSSSVGARNRNIAVSPAVRRTPSPGPSVARHHGSPGSNKELSVSTAPILASERTSPSRSLNRSRVCVPKRAEDGGEVAAITSPINPCNYYFMPPQRQASVRSAQSSHSAQSSSTLQSNLTLQRNASRSTVRSRFPIGSDQRRQSEVQTPLTEYDGISPSSTLGRNSFMGNKQWTQIAAPPTSDLPIRSMFPILDPNVPLAQQAYRPQGIVPTAVISPEKISRTPYSPNFNSALLLPEKRDPVYITPISDLNSLWATANGKLDAPDPKHFTLKMFKPMQEDRSGKEKIVFGPAEDQPFYTLSKTHTKTEDGDDHELFVQRHHTSGEDILPVSHLDLTPPPPPTLSKINRGSVTSDVDSPAQHVTTIMPILASLHALEGAAKTPQAKSIAEVDPNATSPAAQRLAERAVAEASQREGCTLAWSAIDALNGKYELHHPSLGVFNISVVGDVKSAFELGVVKGQTCISILNPYSCMASLTGSPVSSSSRTSAMTAVEREPEILARLDFQDGCLHIDAAAIQQLGNLYLIDVCVSTLLSVAVSEGKRPEDPGLVFAAPPPSLLSFKATSKKVKTPKIKEITEVKPAPKPAKKARKPRPVTIMANSLGLGFEHIVEKEDLPRITKAILSLLGISFKGAVYLMGFGVKVMAMLVIWLTKKTMTDKD</sequence>
<reference evidence="3 4" key="1">
    <citation type="submission" date="2015-01" db="EMBL/GenBank/DDBJ databases">
        <title>The Genome Sequence of Ochroconis gallopava CBS43764.</title>
        <authorList>
            <consortium name="The Broad Institute Genomics Platform"/>
            <person name="Cuomo C."/>
            <person name="de Hoog S."/>
            <person name="Gorbushina A."/>
            <person name="Stielow B."/>
            <person name="Teixiera M."/>
            <person name="Abouelleil A."/>
            <person name="Chapman S.B."/>
            <person name="Priest M."/>
            <person name="Young S.K."/>
            <person name="Wortman J."/>
            <person name="Nusbaum C."/>
            <person name="Birren B."/>
        </authorList>
    </citation>
    <scope>NUCLEOTIDE SEQUENCE [LARGE SCALE GENOMIC DNA]</scope>
    <source>
        <strain evidence="3 4">CBS 43764</strain>
    </source>
</reference>
<feature type="region of interest" description="Disordered" evidence="1">
    <location>
        <begin position="24"/>
        <end position="191"/>
    </location>
</feature>
<feature type="compositionally biased region" description="Low complexity" evidence="1">
    <location>
        <begin position="224"/>
        <end position="249"/>
    </location>
</feature>
<dbReference type="RefSeq" id="XP_016218261.1">
    <property type="nucleotide sequence ID" value="XM_016354166.1"/>
</dbReference>